<dbReference type="PROSITE" id="PS51257">
    <property type="entry name" value="PROKAR_LIPOPROTEIN"/>
    <property type="match status" value="1"/>
</dbReference>
<comment type="caution">
    <text evidence="2">The sequence shown here is derived from an EMBL/GenBank/DDBJ whole genome shotgun (WGS) entry which is preliminary data.</text>
</comment>
<sequence length="407" mass="46898">MMFRKIYYSWVLAGFLVLMGCSEQPIVKAVPLEYSIKVAEAIMSRYDSIVHHMDHLDKRTSWQYDYALLAEAIGKLERYTNNPVYGEYMKDFFDYYVDSVGNIRYYKLEEYNLDKIRPAVPLFSLYEETGDSCYANALHLEIKQLETHPRTAERGYWHKKIYPHQMWLDGVFMASPFMAEYAEVFGQPQWFDEAVRQITLIYTKTLDPKTGLLYHAWDESKTQRWANPENGQSRHFWGRATGWYMMAIVDVLDFLPEDHVGRDSLISIFVNVAESLMKVQDPESKLWFQVLDCGGIEGNYLEASGSSMFIYSFAKGVRKGYLQPSYLKVAHEAFDGIIANLMKNDENGNLVLTQICGGCGLGGIPYREGDYQYYVTEKIVENDPKGIAPFILAGIELHEADVAKLEE</sequence>
<dbReference type="InterPro" id="IPR010905">
    <property type="entry name" value="Glyco_hydro_88"/>
</dbReference>
<keyword evidence="3" id="KW-1185">Reference proteome</keyword>
<proteinExistence type="predicted"/>
<dbReference type="PANTHER" id="PTHR33886:SF8">
    <property type="entry name" value="UNSATURATED RHAMNOGALACTURONAN HYDROLASE (EUROFUNG)"/>
    <property type="match status" value="1"/>
</dbReference>
<dbReference type="InterPro" id="IPR012341">
    <property type="entry name" value="6hp_glycosidase-like_sf"/>
</dbReference>
<dbReference type="InterPro" id="IPR008928">
    <property type="entry name" value="6-hairpin_glycosidase_sf"/>
</dbReference>
<dbReference type="RefSeq" id="WP_272720230.1">
    <property type="nucleotide sequence ID" value="NZ_JAQPYS010000053.1"/>
</dbReference>
<gene>
    <name evidence="2" type="ORF">PQG98_08185</name>
</gene>
<protein>
    <submittedName>
        <fullName evidence="2">Glycoside hydrolase family 88 protein</fullName>
    </submittedName>
</protein>
<dbReference type="GO" id="GO:0016787">
    <property type="term" value="F:hydrolase activity"/>
    <property type="evidence" value="ECO:0007669"/>
    <property type="project" value="UniProtKB-KW"/>
</dbReference>
<evidence type="ECO:0000313" key="3">
    <source>
        <dbReference type="Proteomes" id="UP001215398"/>
    </source>
</evidence>
<evidence type="ECO:0000256" key="1">
    <source>
        <dbReference type="ARBA" id="ARBA00022801"/>
    </source>
</evidence>
<keyword evidence="1 2" id="KW-0378">Hydrolase</keyword>
<dbReference type="SUPFAM" id="SSF48208">
    <property type="entry name" value="Six-hairpin glycosidases"/>
    <property type="match status" value="1"/>
</dbReference>
<dbReference type="InterPro" id="IPR052043">
    <property type="entry name" value="PolySaccharide_Degr_Enz"/>
</dbReference>
<evidence type="ECO:0000313" key="2">
    <source>
        <dbReference type="EMBL" id="MDC7136319.1"/>
    </source>
</evidence>
<dbReference type="Gene3D" id="1.50.10.10">
    <property type="match status" value="1"/>
</dbReference>
<reference evidence="2 3" key="1">
    <citation type="submission" date="2023-01" db="EMBL/GenBank/DDBJ databases">
        <title>Exploring GABA producing Bacteroides strains toward improving mental health.</title>
        <authorList>
            <person name="Yousuf B."/>
            <person name="Bouhlel N.E."/>
            <person name="Mottawea W."/>
            <person name="Hammami R."/>
        </authorList>
    </citation>
    <scope>NUCLEOTIDE SEQUENCE [LARGE SCALE GENOMIC DNA]</scope>
    <source>
        <strain evidence="2 3">UO.H1054</strain>
    </source>
</reference>
<dbReference type="PANTHER" id="PTHR33886">
    <property type="entry name" value="UNSATURATED RHAMNOGALACTURONAN HYDROLASE (EUROFUNG)"/>
    <property type="match status" value="1"/>
</dbReference>
<dbReference type="Proteomes" id="UP001215398">
    <property type="component" value="Unassembled WGS sequence"/>
</dbReference>
<organism evidence="2 3">
    <name type="scientific">Bacteroides zhangwenhongii</name>
    <dbReference type="NCBI Taxonomy" id="2650157"/>
    <lineage>
        <taxon>Bacteria</taxon>
        <taxon>Pseudomonadati</taxon>
        <taxon>Bacteroidota</taxon>
        <taxon>Bacteroidia</taxon>
        <taxon>Bacteroidales</taxon>
        <taxon>Bacteroidaceae</taxon>
        <taxon>Bacteroides</taxon>
    </lineage>
</organism>
<dbReference type="Pfam" id="PF07470">
    <property type="entry name" value="Glyco_hydro_88"/>
    <property type="match status" value="1"/>
</dbReference>
<name>A0ABT5H735_9BACE</name>
<accession>A0ABT5H735</accession>
<dbReference type="EMBL" id="JAQPYS010000053">
    <property type="protein sequence ID" value="MDC7136319.1"/>
    <property type="molecule type" value="Genomic_DNA"/>
</dbReference>